<gene>
    <name evidence="1" type="ORF">BpHYR1_040651</name>
</gene>
<dbReference type="STRING" id="10195.A0A3M7PTZ3"/>
<keyword evidence="2" id="KW-1185">Reference proteome</keyword>
<dbReference type="EMBL" id="REGN01008965">
    <property type="protein sequence ID" value="RNA02235.1"/>
    <property type="molecule type" value="Genomic_DNA"/>
</dbReference>
<dbReference type="AlphaFoldDB" id="A0A3M7PTZ3"/>
<evidence type="ECO:0000313" key="2">
    <source>
        <dbReference type="Proteomes" id="UP000276133"/>
    </source>
</evidence>
<reference evidence="1 2" key="1">
    <citation type="journal article" date="2018" name="Sci. Rep.">
        <title>Genomic signatures of local adaptation to the degree of environmental predictability in rotifers.</title>
        <authorList>
            <person name="Franch-Gras L."/>
            <person name="Hahn C."/>
            <person name="Garcia-Roger E.M."/>
            <person name="Carmona M.J."/>
            <person name="Serra M."/>
            <person name="Gomez A."/>
        </authorList>
    </citation>
    <scope>NUCLEOTIDE SEQUENCE [LARGE SCALE GENOMIC DNA]</scope>
    <source>
        <strain evidence="1">HYR1</strain>
    </source>
</reference>
<proteinExistence type="predicted"/>
<dbReference type="Proteomes" id="UP000276133">
    <property type="component" value="Unassembled WGS sequence"/>
</dbReference>
<organism evidence="1 2">
    <name type="scientific">Brachionus plicatilis</name>
    <name type="common">Marine rotifer</name>
    <name type="synonym">Brachionus muelleri</name>
    <dbReference type="NCBI Taxonomy" id="10195"/>
    <lineage>
        <taxon>Eukaryota</taxon>
        <taxon>Metazoa</taxon>
        <taxon>Spiralia</taxon>
        <taxon>Gnathifera</taxon>
        <taxon>Rotifera</taxon>
        <taxon>Eurotatoria</taxon>
        <taxon>Monogononta</taxon>
        <taxon>Pseudotrocha</taxon>
        <taxon>Ploima</taxon>
        <taxon>Brachionidae</taxon>
        <taxon>Brachionus</taxon>
    </lineage>
</organism>
<evidence type="ECO:0000313" key="1">
    <source>
        <dbReference type="EMBL" id="RNA02235.1"/>
    </source>
</evidence>
<comment type="caution">
    <text evidence="1">The sequence shown here is derived from an EMBL/GenBank/DDBJ whole genome shotgun (WGS) entry which is preliminary data.</text>
</comment>
<accession>A0A3M7PTZ3</accession>
<protein>
    <submittedName>
        <fullName evidence="1">WD repeat and FYVE domain-containing</fullName>
    </submittedName>
</protein>
<dbReference type="OrthoDB" id="10018316at2759"/>
<sequence length="142" mass="15936">MPVSKSVESLGGAGFLLTLVAMATDVEFMYPAVKCLACVVKSNIYIHKEMEHGNQLHVLNLTFSLTVCDDDVLLNQKNFKKFIRCTNNAAWLHAVNSDTSHTTIDFAQVQAIHDFQLIQANFCKYPHLALLFDAHKININQN</sequence>
<name>A0A3M7PTZ3_BRAPC</name>